<evidence type="ECO:0000313" key="3">
    <source>
        <dbReference type="Proteomes" id="UP001501480"/>
    </source>
</evidence>
<organism evidence="2 3">
    <name type="scientific">Aeromicrobium halocynthiae</name>
    <dbReference type="NCBI Taxonomy" id="560557"/>
    <lineage>
        <taxon>Bacteria</taxon>
        <taxon>Bacillati</taxon>
        <taxon>Actinomycetota</taxon>
        <taxon>Actinomycetes</taxon>
        <taxon>Propionibacteriales</taxon>
        <taxon>Nocardioidaceae</taxon>
        <taxon>Aeromicrobium</taxon>
    </lineage>
</organism>
<feature type="compositionally biased region" description="Polar residues" evidence="1">
    <location>
        <begin position="16"/>
        <end position="45"/>
    </location>
</feature>
<reference evidence="2 3" key="1">
    <citation type="journal article" date="2019" name="Int. J. Syst. Evol. Microbiol.">
        <title>The Global Catalogue of Microorganisms (GCM) 10K type strain sequencing project: providing services to taxonomists for standard genome sequencing and annotation.</title>
        <authorList>
            <consortium name="The Broad Institute Genomics Platform"/>
            <consortium name="The Broad Institute Genome Sequencing Center for Infectious Disease"/>
            <person name="Wu L."/>
            <person name="Ma J."/>
        </authorList>
    </citation>
    <scope>NUCLEOTIDE SEQUENCE [LARGE SCALE GENOMIC DNA]</scope>
    <source>
        <strain evidence="2 3">JCM 15749</strain>
    </source>
</reference>
<evidence type="ECO:0000256" key="1">
    <source>
        <dbReference type="SAM" id="MobiDB-lite"/>
    </source>
</evidence>
<comment type="caution">
    <text evidence="2">The sequence shown here is derived from an EMBL/GenBank/DDBJ whole genome shotgun (WGS) entry which is preliminary data.</text>
</comment>
<keyword evidence="3" id="KW-1185">Reference proteome</keyword>
<sequence length="60" mass="6550">MASREGGVGSDELTRQRASTNRHATDVNTGIERTSNRTSEQTDQFINAARASANRSIRSI</sequence>
<dbReference type="Proteomes" id="UP001501480">
    <property type="component" value="Unassembled WGS sequence"/>
</dbReference>
<proteinExistence type="predicted"/>
<evidence type="ECO:0000313" key="2">
    <source>
        <dbReference type="EMBL" id="GAA2085052.1"/>
    </source>
</evidence>
<feature type="region of interest" description="Disordered" evidence="1">
    <location>
        <begin position="1"/>
        <end position="60"/>
    </location>
</feature>
<feature type="compositionally biased region" description="Low complexity" evidence="1">
    <location>
        <begin position="46"/>
        <end position="60"/>
    </location>
</feature>
<protein>
    <submittedName>
        <fullName evidence="2">Uncharacterized protein</fullName>
    </submittedName>
</protein>
<dbReference type="EMBL" id="BAAAPY010000014">
    <property type="protein sequence ID" value="GAA2085052.1"/>
    <property type="molecule type" value="Genomic_DNA"/>
</dbReference>
<gene>
    <name evidence="2" type="ORF">GCM10009821_28170</name>
</gene>
<name>A0ABN2W6I5_9ACTN</name>
<accession>A0ABN2W6I5</accession>